<dbReference type="InterPro" id="IPR027408">
    <property type="entry name" value="PNPase/RNase_PH_dom_sf"/>
</dbReference>
<evidence type="ECO:0000256" key="3">
    <source>
        <dbReference type="ARBA" id="ARBA00006678"/>
    </source>
</evidence>
<dbReference type="GO" id="GO:0035925">
    <property type="term" value="F:mRNA 3'-UTR AU-rich region binding"/>
    <property type="evidence" value="ECO:0007669"/>
    <property type="project" value="TreeGrafter"/>
</dbReference>
<dbReference type="Pfam" id="PF01138">
    <property type="entry name" value="RNase_PH"/>
    <property type="match status" value="1"/>
</dbReference>
<dbReference type="GO" id="GO:0016075">
    <property type="term" value="P:rRNA catabolic process"/>
    <property type="evidence" value="ECO:0007669"/>
    <property type="project" value="TreeGrafter"/>
</dbReference>
<evidence type="ECO:0000256" key="4">
    <source>
        <dbReference type="ARBA" id="ARBA00022490"/>
    </source>
</evidence>
<name>A0A5M3MFJ5_CONPW</name>
<dbReference type="GO" id="GO:0034473">
    <property type="term" value="P:U1 snRNA 3'-end processing"/>
    <property type="evidence" value="ECO:0007669"/>
    <property type="project" value="TreeGrafter"/>
</dbReference>
<dbReference type="GO" id="GO:0005840">
    <property type="term" value="C:ribosome"/>
    <property type="evidence" value="ECO:0007669"/>
    <property type="project" value="UniProtKB-KW"/>
</dbReference>
<dbReference type="GO" id="GO:0034476">
    <property type="term" value="P:U5 snRNA 3'-end processing"/>
    <property type="evidence" value="ECO:0007669"/>
    <property type="project" value="TreeGrafter"/>
</dbReference>
<dbReference type="InterPro" id="IPR050590">
    <property type="entry name" value="Exosome_comp_Rrp42_subfam"/>
</dbReference>
<dbReference type="GO" id="GO:0000177">
    <property type="term" value="C:cytoplasmic exosome (RNase complex)"/>
    <property type="evidence" value="ECO:0007669"/>
    <property type="project" value="TreeGrafter"/>
</dbReference>
<protein>
    <recommendedName>
        <fullName evidence="6">Ribosomal RNA-processing protein 42</fullName>
    </recommendedName>
</protein>
<dbReference type="InterPro" id="IPR020568">
    <property type="entry name" value="Ribosomal_Su5_D2-typ_SF"/>
</dbReference>
<dbReference type="PANTHER" id="PTHR11097">
    <property type="entry name" value="EXOSOME COMPLEX EXONUCLEASE RIBOSOMAL RNA PROCESSING PROTEIN"/>
    <property type="match status" value="1"/>
</dbReference>
<comment type="caution">
    <text evidence="8">The sequence shown here is derived from an EMBL/GenBank/DDBJ whole genome shotgun (WGS) entry which is preliminary data.</text>
</comment>
<dbReference type="SUPFAM" id="SSF54211">
    <property type="entry name" value="Ribosomal protein S5 domain 2-like"/>
    <property type="match status" value="1"/>
</dbReference>
<dbReference type="GO" id="GO:0034475">
    <property type="term" value="P:U4 snRNA 3'-end processing"/>
    <property type="evidence" value="ECO:0007669"/>
    <property type="project" value="TreeGrafter"/>
</dbReference>
<evidence type="ECO:0000313" key="9">
    <source>
        <dbReference type="Proteomes" id="UP000053558"/>
    </source>
</evidence>
<keyword evidence="4" id="KW-0963">Cytoplasm</keyword>
<dbReference type="GO" id="GO:0005730">
    <property type="term" value="C:nucleolus"/>
    <property type="evidence" value="ECO:0007669"/>
    <property type="project" value="UniProtKB-SubCell"/>
</dbReference>
<dbReference type="InterPro" id="IPR001247">
    <property type="entry name" value="ExoRNase_PH_dom1"/>
</dbReference>
<gene>
    <name evidence="8" type="ORF">CONPUDRAFT_138981</name>
</gene>
<dbReference type="AlphaFoldDB" id="A0A5M3MFJ5"/>
<feature type="domain" description="Exoribonuclease phosphorolytic" evidence="7">
    <location>
        <begin position="32"/>
        <end position="179"/>
    </location>
</feature>
<accession>A0A5M3MFJ5</accession>
<comment type="subcellular location">
    <subcellularLocation>
        <location evidence="1">Cytoplasm</location>
    </subcellularLocation>
    <subcellularLocation>
        <location evidence="2">Nucleus</location>
        <location evidence="2">Nucleolus</location>
    </subcellularLocation>
</comment>
<dbReference type="OrthoDB" id="272245at2759"/>
<keyword evidence="5" id="KW-0271">Exosome</keyword>
<organism evidence="8 9">
    <name type="scientific">Coniophora puteana (strain RWD-64-598)</name>
    <name type="common">Brown rot fungus</name>
    <dbReference type="NCBI Taxonomy" id="741705"/>
    <lineage>
        <taxon>Eukaryota</taxon>
        <taxon>Fungi</taxon>
        <taxon>Dikarya</taxon>
        <taxon>Basidiomycota</taxon>
        <taxon>Agaricomycotina</taxon>
        <taxon>Agaricomycetes</taxon>
        <taxon>Agaricomycetidae</taxon>
        <taxon>Boletales</taxon>
        <taxon>Coniophorineae</taxon>
        <taxon>Coniophoraceae</taxon>
        <taxon>Coniophora</taxon>
    </lineage>
</organism>
<evidence type="ECO:0000256" key="2">
    <source>
        <dbReference type="ARBA" id="ARBA00004604"/>
    </source>
</evidence>
<keyword evidence="8" id="KW-0689">Ribosomal protein</keyword>
<evidence type="ECO:0000256" key="5">
    <source>
        <dbReference type="ARBA" id="ARBA00022835"/>
    </source>
</evidence>
<dbReference type="EMBL" id="JH711583">
    <property type="protein sequence ID" value="EIW77766.1"/>
    <property type="molecule type" value="Genomic_DNA"/>
</dbReference>
<evidence type="ECO:0000256" key="6">
    <source>
        <dbReference type="ARBA" id="ARBA00042523"/>
    </source>
</evidence>
<dbReference type="InterPro" id="IPR036345">
    <property type="entry name" value="ExoRNase_PH_dom2_sf"/>
</dbReference>
<reference evidence="9" key="1">
    <citation type="journal article" date="2012" name="Science">
        <title>The Paleozoic origin of enzymatic lignin decomposition reconstructed from 31 fungal genomes.</title>
        <authorList>
            <person name="Floudas D."/>
            <person name="Binder M."/>
            <person name="Riley R."/>
            <person name="Barry K."/>
            <person name="Blanchette R.A."/>
            <person name="Henrissat B."/>
            <person name="Martinez A.T."/>
            <person name="Otillar R."/>
            <person name="Spatafora J.W."/>
            <person name="Yadav J.S."/>
            <person name="Aerts A."/>
            <person name="Benoit I."/>
            <person name="Boyd A."/>
            <person name="Carlson A."/>
            <person name="Copeland A."/>
            <person name="Coutinho P.M."/>
            <person name="de Vries R.P."/>
            <person name="Ferreira P."/>
            <person name="Findley K."/>
            <person name="Foster B."/>
            <person name="Gaskell J."/>
            <person name="Glotzer D."/>
            <person name="Gorecki P."/>
            <person name="Heitman J."/>
            <person name="Hesse C."/>
            <person name="Hori C."/>
            <person name="Igarashi K."/>
            <person name="Jurgens J.A."/>
            <person name="Kallen N."/>
            <person name="Kersten P."/>
            <person name="Kohler A."/>
            <person name="Kuees U."/>
            <person name="Kumar T.K.A."/>
            <person name="Kuo A."/>
            <person name="LaButti K."/>
            <person name="Larrondo L.F."/>
            <person name="Lindquist E."/>
            <person name="Ling A."/>
            <person name="Lombard V."/>
            <person name="Lucas S."/>
            <person name="Lundell T."/>
            <person name="Martin R."/>
            <person name="McLaughlin D.J."/>
            <person name="Morgenstern I."/>
            <person name="Morin E."/>
            <person name="Murat C."/>
            <person name="Nagy L.G."/>
            <person name="Nolan M."/>
            <person name="Ohm R.A."/>
            <person name="Patyshakuliyeva A."/>
            <person name="Rokas A."/>
            <person name="Ruiz-Duenas F.J."/>
            <person name="Sabat G."/>
            <person name="Salamov A."/>
            <person name="Samejima M."/>
            <person name="Schmutz J."/>
            <person name="Slot J.C."/>
            <person name="St John F."/>
            <person name="Stenlid J."/>
            <person name="Sun H."/>
            <person name="Sun S."/>
            <person name="Syed K."/>
            <person name="Tsang A."/>
            <person name="Wiebenga A."/>
            <person name="Young D."/>
            <person name="Pisabarro A."/>
            <person name="Eastwood D.C."/>
            <person name="Martin F."/>
            <person name="Cullen D."/>
            <person name="Grigoriev I.V."/>
            <person name="Hibbett D.S."/>
        </authorList>
    </citation>
    <scope>NUCLEOTIDE SEQUENCE [LARGE SCALE GENOMIC DNA]</scope>
    <source>
        <strain evidence="9">RWD-64-598 SS2</strain>
    </source>
</reference>
<dbReference type="GeneID" id="19201278"/>
<dbReference type="GO" id="GO:0071028">
    <property type="term" value="P:nuclear mRNA surveillance"/>
    <property type="evidence" value="ECO:0007669"/>
    <property type="project" value="TreeGrafter"/>
</dbReference>
<evidence type="ECO:0000256" key="1">
    <source>
        <dbReference type="ARBA" id="ARBA00004496"/>
    </source>
</evidence>
<dbReference type="GO" id="GO:0000467">
    <property type="term" value="P:exonucleolytic trimming to generate mature 3'-end of 5.8S rRNA from tricistronic rRNA transcript (SSU-rRNA, 5.8S rRNA, LSU-rRNA)"/>
    <property type="evidence" value="ECO:0007669"/>
    <property type="project" value="TreeGrafter"/>
</dbReference>
<dbReference type="Gene3D" id="3.30.230.70">
    <property type="entry name" value="GHMP Kinase, N-terminal domain"/>
    <property type="match status" value="1"/>
</dbReference>
<dbReference type="GO" id="GO:0071035">
    <property type="term" value="P:nuclear polyadenylation-dependent rRNA catabolic process"/>
    <property type="evidence" value="ECO:0007669"/>
    <property type="project" value="TreeGrafter"/>
</dbReference>
<proteinExistence type="inferred from homology"/>
<keyword evidence="8" id="KW-0687">Ribonucleoprotein</keyword>
<dbReference type="OMA" id="RWPVCVT"/>
<dbReference type="KEGG" id="cput:CONPUDRAFT_138981"/>
<dbReference type="GO" id="GO:0000176">
    <property type="term" value="C:nuclear exosome (RNase complex)"/>
    <property type="evidence" value="ECO:0007669"/>
    <property type="project" value="TreeGrafter"/>
</dbReference>
<evidence type="ECO:0000313" key="8">
    <source>
        <dbReference type="EMBL" id="EIW77766.1"/>
    </source>
</evidence>
<evidence type="ECO:0000259" key="7">
    <source>
        <dbReference type="Pfam" id="PF01138"/>
    </source>
</evidence>
<keyword evidence="9" id="KW-1185">Reference proteome</keyword>
<dbReference type="SUPFAM" id="SSF55666">
    <property type="entry name" value="Ribonuclease PH domain 2-like"/>
    <property type="match status" value="1"/>
</dbReference>
<dbReference type="RefSeq" id="XP_007772119.1">
    <property type="nucleotide sequence ID" value="XM_007773929.1"/>
</dbReference>
<dbReference type="PANTHER" id="PTHR11097:SF8">
    <property type="entry name" value="EXOSOME COMPLEX COMPONENT RRP42"/>
    <property type="match status" value="1"/>
</dbReference>
<dbReference type="Proteomes" id="UP000053558">
    <property type="component" value="Unassembled WGS sequence"/>
</dbReference>
<comment type="similarity">
    <text evidence="3">Belongs to the RNase PH family.</text>
</comment>
<dbReference type="GO" id="GO:0071038">
    <property type="term" value="P:TRAMP-dependent tRNA surveillance pathway"/>
    <property type="evidence" value="ECO:0007669"/>
    <property type="project" value="TreeGrafter"/>
</dbReference>
<sequence length="342" mass="37544">MALLSKAEQSYIQQALLADSPQRIDGRDLTDYRNIALETGVAPLANGSARVNIGRQRDGGGGTEVVAAIKLEVEDASDRDEDGVDEAEVEGRIIGAVSCSPAAYPHLSSNAVDDLQHDLTAVLHSVLAHPTLRPKNLTIVPGKKAWAVHLDVVVYSDAGNVCDAIFMAARAALWDTKVPKTRSVEYRALGRKGDREDDAMEVDDGVQKSGLDTRTKRSVSTKADFELTDYWDEGESLDGREAWPVCVTLNILPSVHFLDATLKEEISVPLRLHAMFSFSAGGKASLRSSRLIGMQTTDMKTMNSLLQEGQKYAQNIWNALESKLVAEDTRRNHEARERFQNR</sequence>